<dbReference type="OMA" id="PIYNGKG"/>
<evidence type="ECO:0000256" key="3">
    <source>
        <dbReference type="ARBA" id="ARBA00022692"/>
    </source>
</evidence>
<proteinExistence type="inferred from homology"/>
<protein>
    <recommendedName>
        <fullName evidence="7">Palmitoyltransferase</fullName>
        <ecNumber evidence="7">2.3.1.225</ecNumber>
    </recommendedName>
</protein>
<dbReference type="InterPro" id="IPR001594">
    <property type="entry name" value="Palmitoyltrfase_DHHC"/>
</dbReference>
<dbReference type="Proteomes" id="UP000515146">
    <property type="component" value="Unplaced"/>
</dbReference>
<dbReference type="RefSeq" id="XP_027204784.1">
    <property type="nucleotide sequence ID" value="XM_027348983.1"/>
</dbReference>
<keyword evidence="3 7" id="KW-0812">Transmembrane</keyword>
<dbReference type="AlphaFoldDB" id="A0A6P6YIS2"/>
<dbReference type="GO" id="GO:0016020">
    <property type="term" value="C:membrane"/>
    <property type="evidence" value="ECO:0007669"/>
    <property type="project" value="UniProtKB-SubCell"/>
</dbReference>
<evidence type="ECO:0000256" key="6">
    <source>
        <dbReference type="ARBA" id="ARBA00023315"/>
    </source>
</evidence>
<dbReference type="GO" id="GO:0019706">
    <property type="term" value="F:protein-cysteine S-palmitoyltransferase activity"/>
    <property type="evidence" value="ECO:0007669"/>
    <property type="project" value="UniProtKB-EC"/>
</dbReference>
<dbReference type="RefSeq" id="XP_027204785.1">
    <property type="nucleotide sequence ID" value="XM_027348984.1"/>
</dbReference>
<keyword evidence="4 7" id="KW-1133">Transmembrane helix</keyword>
<comment type="similarity">
    <text evidence="7">Belongs to the DHHC palmitoyltransferase family.</text>
</comment>
<accession>A0A6P6YIS2</accession>
<feature type="domain" description="Palmitoyltransferase DHHC" evidence="8">
    <location>
        <begin position="140"/>
        <end position="259"/>
    </location>
</feature>
<keyword evidence="6 7" id="KW-0012">Acyltransferase</keyword>
<name>A0A6P6YIS2_DERPT</name>
<comment type="subcellular location">
    <subcellularLocation>
        <location evidence="1">Membrane</location>
        <topology evidence="1">Multi-pass membrane protein</topology>
    </subcellularLocation>
</comment>
<dbReference type="EC" id="2.3.1.225" evidence="7"/>
<dbReference type="PANTHER" id="PTHR12246">
    <property type="entry name" value="PALMITOYLTRANSFERASE ZDHHC16"/>
    <property type="match status" value="1"/>
</dbReference>
<evidence type="ECO:0000256" key="7">
    <source>
        <dbReference type="RuleBase" id="RU079119"/>
    </source>
</evidence>
<keyword evidence="2 7" id="KW-0808">Transferase</keyword>
<evidence type="ECO:0000256" key="1">
    <source>
        <dbReference type="ARBA" id="ARBA00004141"/>
    </source>
</evidence>
<feature type="transmembrane region" description="Helical" evidence="7">
    <location>
        <begin position="221"/>
        <end position="249"/>
    </location>
</feature>
<dbReference type="Pfam" id="PF01529">
    <property type="entry name" value="DHHC"/>
    <property type="match status" value="1"/>
</dbReference>
<dbReference type="PROSITE" id="PS50216">
    <property type="entry name" value="DHHC"/>
    <property type="match status" value="1"/>
</dbReference>
<dbReference type="OrthoDB" id="9909019at2759"/>
<sequence>MDIERNRSNRHNHPNESIISSSYKCLCQCIRLTRYLPFVIIFCHYMYALFVYMYFVIYQYYEQIWIQSLLVIFFLPFYLLSLISYVKCVFTSHRPIAPEFTIPDSMQLDQMTEDERNQNFESLIQTRNLPIFTRAYNGHVRFCPKCWVLKPDRAHHCSVCGKCICKMDHHCHWVSNCVAFDNYKCFILFLFYTSVTCLYTVLSSIKLFLKFWKDESYPGKIHVFFVVLFCLIFLLSISILLSYHLYLVFKNVTTLESYQTPRFKQYEYDYYRYNLGYKRNLKSVFGDNKLLWFLPIYSSLGDGHYYQLPLIPGLYDKSNSLTVCDVTSSSYPQALLQSQQHSHSSSFNNI</sequence>
<evidence type="ECO:0000256" key="4">
    <source>
        <dbReference type="ARBA" id="ARBA00022989"/>
    </source>
</evidence>
<evidence type="ECO:0000256" key="2">
    <source>
        <dbReference type="ARBA" id="ARBA00022679"/>
    </source>
</evidence>
<feature type="transmembrane region" description="Helical" evidence="7">
    <location>
        <begin position="64"/>
        <end position="86"/>
    </location>
</feature>
<dbReference type="InterPro" id="IPR039859">
    <property type="entry name" value="PFA4/ZDH16/20/ERF2-like"/>
</dbReference>
<comment type="domain">
    <text evidence="7">The DHHC domain is required for palmitoyltransferase activity.</text>
</comment>
<evidence type="ECO:0000313" key="11">
    <source>
        <dbReference type="RefSeq" id="XP_027204785.1"/>
    </source>
</evidence>
<dbReference type="KEGG" id="dpte:113798444"/>
<organism evidence="9 10">
    <name type="scientific">Dermatophagoides pteronyssinus</name>
    <name type="common">European house dust mite</name>
    <dbReference type="NCBI Taxonomy" id="6956"/>
    <lineage>
        <taxon>Eukaryota</taxon>
        <taxon>Metazoa</taxon>
        <taxon>Ecdysozoa</taxon>
        <taxon>Arthropoda</taxon>
        <taxon>Chelicerata</taxon>
        <taxon>Arachnida</taxon>
        <taxon>Acari</taxon>
        <taxon>Acariformes</taxon>
        <taxon>Sarcoptiformes</taxon>
        <taxon>Astigmata</taxon>
        <taxon>Psoroptidia</taxon>
        <taxon>Analgoidea</taxon>
        <taxon>Pyroglyphidae</taxon>
        <taxon>Dermatophagoidinae</taxon>
        <taxon>Dermatophagoides</taxon>
    </lineage>
</organism>
<reference evidence="10 11" key="1">
    <citation type="submission" date="2025-04" db="UniProtKB">
        <authorList>
            <consortium name="RefSeq"/>
        </authorList>
    </citation>
    <scope>IDENTIFICATION</scope>
    <source>
        <strain evidence="10 11">Airmid</strain>
    </source>
</reference>
<feature type="transmembrane region" description="Helical" evidence="7">
    <location>
        <begin position="35"/>
        <end position="58"/>
    </location>
</feature>
<keyword evidence="9" id="KW-1185">Reference proteome</keyword>
<comment type="catalytic activity">
    <reaction evidence="7">
        <text>L-cysteinyl-[protein] + hexadecanoyl-CoA = S-hexadecanoyl-L-cysteinyl-[protein] + CoA</text>
        <dbReference type="Rhea" id="RHEA:36683"/>
        <dbReference type="Rhea" id="RHEA-COMP:10131"/>
        <dbReference type="Rhea" id="RHEA-COMP:11032"/>
        <dbReference type="ChEBI" id="CHEBI:29950"/>
        <dbReference type="ChEBI" id="CHEBI:57287"/>
        <dbReference type="ChEBI" id="CHEBI:57379"/>
        <dbReference type="ChEBI" id="CHEBI:74151"/>
        <dbReference type="EC" id="2.3.1.225"/>
    </reaction>
</comment>
<evidence type="ECO:0000256" key="5">
    <source>
        <dbReference type="ARBA" id="ARBA00023136"/>
    </source>
</evidence>
<evidence type="ECO:0000313" key="9">
    <source>
        <dbReference type="Proteomes" id="UP000515146"/>
    </source>
</evidence>
<evidence type="ECO:0000313" key="10">
    <source>
        <dbReference type="RefSeq" id="XP_027204784.1"/>
    </source>
</evidence>
<keyword evidence="5 7" id="KW-0472">Membrane</keyword>
<feature type="transmembrane region" description="Helical" evidence="7">
    <location>
        <begin position="185"/>
        <end position="209"/>
    </location>
</feature>
<gene>
    <name evidence="10 11" type="primary">LOC113798444</name>
</gene>
<evidence type="ECO:0000259" key="8">
    <source>
        <dbReference type="Pfam" id="PF01529"/>
    </source>
</evidence>